<evidence type="ECO:0000256" key="1">
    <source>
        <dbReference type="ARBA" id="ARBA00010105"/>
    </source>
</evidence>
<dbReference type="Pfam" id="PF03690">
    <property type="entry name" value="MYG1_exonuc"/>
    <property type="match status" value="1"/>
</dbReference>
<organism evidence="2">
    <name type="scientific">Nematocida ausubeli (strain ATCC PRA-371 / ERTm2)</name>
    <name type="common">Nematode killer fungus</name>
    <dbReference type="NCBI Taxonomy" id="1913371"/>
    <lineage>
        <taxon>Eukaryota</taxon>
        <taxon>Fungi</taxon>
        <taxon>Fungi incertae sedis</taxon>
        <taxon>Microsporidia</taxon>
        <taxon>Nematocida</taxon>
    </lineage>
</organism>
<dbReference type="STRING" id="944018.H8ZFJ2"/>
<gene>
    <name evidence="2" type="ORF">NERG_02363</name>
</gene>
<protein>
    <recommendedName>
        <fullName evidence="3">MYG1 protein</fullName>
    </recommendedName>
</protein>
<proteinExistence type="inferred from homology"/>
<dbReference type="HOGENOM" id="CLU_051576_0_0_1"/>
<dbReference type="GO" id="GO:0005634">
    <property type="term" value="C:nucleus"/>
    <property type="evidence" value="ECO:0007669"/>
    <property type="project" value="TreeGrafter"/>
</dbReference>
<comment type="similarity">
    <text evidence="1">Belongs to the MYG1 family.</text>
</comment>
<dbReference type="InterPro" id="IPR003226">
    <property type="entry name" value="MYG1_exonuclease"/>
</dbReference>
<sequence>MKSNGSGRNISHIVTHDGAFHLDDVLACFILRVIYPHAKITRTRDLEKIKTGDIVVDVGAEFNEKTLRYDHHQRGFKETYNESNNIILSSAGLVYKYHGLEFIKKLGLDLPIDFNYSMLMEILYDTYFVSVDANDNGVDIADEVKYNERSLDNVIRSFVPCDIPEGTSFERASTMRYQAFESAMEYIGQDLLRHCKNMIFQIIKNSRATQECFNSMKDPSARYLVMEGGKFPVREILYYYNGLLQRNVSIVIYQVSGRNSYTYKIICIPKKGVKYTPEIPLCEEWRGIRDEELQKYPNMMGAMFVHGTGFCGEANNLKTAIYMVERSIEVHLNRQLNN</sequence>
<reference evidence="2" key="1">
    <citation type="submission" date="2011-03" db="EMBL/GenBank/DDBJ databases">
        <title>The Genome Sequence of Nematocida sp1 strain ERTm2.</title>
        <authorList>
            <consortium name="The Broad Institute Genome Sequencing Platform"/>
            <consortium name="The Broad Institute Genome Sequencing Center for Infectious Disease"/>
            <person name="Cuomo C."/>
            <person name="Troemel E."/>
            <person name="Young S.K."/>
            <person name="Zeng Q."/>
            <person name="Gargeya S."/>
            <person name="Fitzgerald M."/>
            <person name="Haas B."/>
            <person name="Abouelleil A."/>
            <person name="Alvarado L."/>
            <person name="Arachchi H.M."/>
            <person name="Berlin A."/>
            <person name="Brown A."/>
            <person name="Chapman S.B."/>
            <person name="Chen Z."/>
            <person name="Dunbar C."/>
            <person name="Freedman E."/>
            <person name="Gearin G."/>
            <person name="Gellesch M."/>
            <person name="Goldberg J."/>
            <person name="Griggs A."/>
            <person name="Gujja S."/>
            <person name="Heilman E.R."/>
            <person name="Heiman D."/>
            <person name="Howarth C."/>
            <person name="Larson L."/>
            <person name="Lui A."/>
            <person name="MacDonald P.J.P."/>
            <person name="Mehta T."/>
            <person name="Montmayeur A."/>
            <person name="Murphy C."/>
            <person name="Neiman D."/>
            <person name="Pearson M."/>
            <person name="Priest M."/>
            <person name="Roberts A."/>
            <person name="Saif S."/>
            <person name="Shea T."/>
            <person name="Shenoy N."/>
            <person name="Sisk P."/>
            <person name="Stolte C."/>
            <person name="Sykes S."/>
            <person name="White J."/>
            <person name="Yandava C."/>
            <person name="Wortman J."/>
            <person name="Nusbaum C."/>
            <person name="Birren B."/>
        </authorList>
    </citation>
    <scope>NUCLEOTIDE SEQUENCE</scope>
    <source>
        <strain evidence="2">ERTm2</strain>
    </source>
</reference>
<accession>H8ZFJ2</accession>
<name>H8ZFJ2_NEMA1</name>
<dbReference type="EMBL" id="JH604640">
    <property type="protein sequence ID" value="EHY64553.1"/>
    <property type="molecule type" value="Genomic_DNA"/>
</dbReference>
<dbReference type="PANTHER" id="PTHR11215">
    <property type="entry name" value="METAL DEPENDENT HYDROLASE - RELATED"/>
    <property type="match status" value="1"/>
</dbReference>
<dbReference type="Proteomes" id="UP000005622">
    <property type="component" value="Unassembled WGS sequence"/>
</dbReference>
<dbReference type="AlphaFoldDB" id="H8ZFJ2"/>
<dbReference type="GO" id="GO:0005737">
    <property type="term" value="C:cytoplasm"/>
    <property type="evidence" value="ECO:0007669"/>
    <property type="project" value="TreeGrafter"/>
</dbReference>
<evidence type="ECO:0008006" key="3">
    <source>
        <dbReference type="Google" id="ProtNLM"/>
    </source>
</evidence>
<dbReference type="PANTHER" id="PTHR11215:SF1">
    <property type="entry name" value="MYG1 EXONUCLEASE"/>
    <property type="match status" value="1"/>
</dbReference>
<evidence type="ECO:0000313" key="2">
    <source>
        <dbReference type="EMBL" id="EHY64553.1"/>
    </source>
</evidence>